<gene>
    <name evidence="14" type="ORF">LIER_31815</name>
</gene>
<evidence type="ECO:0000256" key="10">
    <source>
        <dbReference type="PROSITE-ProRule" id="PRU00108"/>
    </source>
</evidence>
<evidence type="ECO:0000256" key="2">
    <source>
        <dbReference type="ARBA" id="ARBA00022723"/>
    </source>
</evidence>
<name>A0AAV3RVV8_LITER</name>
<feature type="domain" description="ZF-HD dimerization-type" evidence="13">
    <location>
        <begin position="88"/>
        <end position="137"/>
    </location>
</feature>
<keyword evidence="8" id="KW-0804">Transcription</keyword>
<organism evidence="14 15">
    <name type="scientific">Lithospermum erythrorhizon</name>
    <name type="common">Purple gromwell</name>
    <name type="synonym">Lithospermum officinale var. erythrorhizon</name>
    <dbReference type="NCBI Taxonomy" id="34254"/>
    <lineage>
        <taxon>Eukaryota</taxon>
        <taxon>Viridiplantae</taxon>
        <taxon>Streptophyta</taxon>
        <taxon>Embryophyta</taxon>
        <taxon>Tracheophyta</taxon>
        <taxon>Spermatophyta</taxon>
        <taxon>Magnoliopsida</taxon>
        <taxon>eudicotyledons</taxon>
        <taxon>Gunneridae</taxon>
        <taxon>Pentapetalae</taxon>
        <taxon>asterids</taxon>
        <taxon>lamiids</taxon>
        <taxon>Boraginales</taxon>
        <taxon>Boraginaceae</taxon>
        <taxon>Boraginoideae</taxon>
        <taxon>Lithospermeae</taxon>
        <taxon>Lithospermum</taxon>
    </lineage>
</organism>
<protein>
    <recommendedName>
        <fullName evidence="16">ZF-HD dimerization-type domain-containing protein</fullName>
    </recommendedName>
</protein>
<dbReference type="GO" id="GO:0003700">
    <property type="term" value="F:DNA-binding transcription factor activity"/>
    <property type="evidence" value="ECO:0007669"/>
    <property type="project" value="TreeGrafter"/>
</dbReference>
<dbReference type="FunFam" id="1.10.10.60:FF:000257">
    <property type="entry name" value="Zinc-finger homeodomain protein 2"/>
    <property type="match status" value="1"/>
</dbReference>
<keyword evidence="4" id="KW-0862">Zinc</keyword>
<keyword evidence="2" id="KW-0479">Metal-binding</keyword>
<feature type="domain" description="Homeobox" evidence="12">
    <location>
        <begin position="238"/>
        <end position="302"/>
    </location>
</feature>
<feature type="compositionally biased region" description="Pro residues" evidence="11">
    <location>
        <begin position="58"/>
        <end position="76"/>
    </location>
</feature>
<dbReference type="SUPFAM" id="SSF46689">
    <property type="entry name" value="Homeodomain-like"/>
    <property type="match status" value="1"/>
</dbReference>
<keyword evidence="5" id="KW-0805">Transcription regulation</keyword>
<evidence type="ECO:0000256" key="6">
    <source>
        <dbReference type="ARBA" id="ARBA00023125"/>
    </source>
</evidence>
<evidence type="ECO:0000256" key="5">
    <source>
        <dbReference type="ARBA" id="ARBA00023015"/>
    </source>
</evidence>
<dbReference type="NCBIfam" id="TIGR01565">
    <property type="entry name" value="homeo_ZF_HD"/>
    <property type="match status" value="1"/>
</dbReference>
<evidence type="ECO:0000259" key="13">
    <source>
        <dbReference type="PROSITE" id="PS51523"/>
    </source>
</evidence>
<feature type="region of interest" description="Disordered" evidence="11">
    <location>
        <begin position="1"/>
        <end position="24"/>
    </location>
</feature>
<accession>A0AAV3RVV8</accession>
<dbReference type="PANTHER" id="PTHR31948">
    <property type="entry name" value="ZINC-FINGER HOMEODOMAIN PROTEIN 2"/>
    <property type="match status" value="1"/>
</dbReference>
<keyword evidence="6 10" id="KW-0238">DNA-binding</keyword>
<dbReference type="PROSITE" id="PS51523">
    <property type="entry name" value="ZF_HD_DIMER"/>
    <property type="match status" value="1"/>
</dbReference>
<evidence type="ECO:0000256" key="1">
    <source>
        <dbReference type="ARBA" id="ARBA00004123"/>
    </source>
</evidence>
<dbReference type="GO" id="GO:0005634">
    <property type="term" value="C:nucleus"/>
    <property type="evidence" value="ECO:0007669"/>
    <property type="project" value="UniProtKB-SubCell"/>
</dbReference>
<dbReference type="Gene3D" id="1.10.10.60">
    <property type="entry name" value="Homeodomain-like"/>
    <property type="match status" value="1"/>
</dbReference>
<dbReference type="GO" id="GO:0008270">
    <property type="term" value="F:zinc ion binding"/>
    <property type="evidence" value="ECO:0007669"/>
    <property type="project" value="UniProtKB-KW"/>
</dbReference>
<dbReference type="GO" id="GO:0000976">
    <property type="term" value="F:transcription cis-regulatory region binding"/>
    <property type="evidence" value="ECO:0007669"/>
    <property type="project" value="TreeGrafter"/>
</dbReference>
<evidence type="ECO:0000313" key="14">
    <source>
        <dbReference type="EMBL" id="GAA0184527.1"/>
    </source>
</evidence>
<dbReference type="InterPro" id="IPR006455">
    <property type="entry name" value="Homeodomain_ZF_HD"/>
</dbReference>
<keyword evidence="7 10" id="KW-0371">Homeobox</keyword>
<evidence type="ECO:0000256" key="7">
    <source>
        <dbReference type="ARBA" id="ARBA00023155"/>
    </source>
</evidence>
<evidence type="ECO:0000256" key="9">
    <source>
        <dbReference type="ARBA" id="ARBA00023242"/>
    </source>
</evidence>
<evidence type="ECO:0000256" key="11">
    <source>
        <dbReference type="SAM" id="MobiDB-lite"/>
    </source>
</evidence>
<dbReference type="NCBIfam" id="TIGR01566">
    <property type="entry name" value="ZF_HD_prot_N"/>
    <property type="match status" value="1"/>
</dbReference>
<feature type="DNA-binding region" description="Homeobox" evidence="10">
    <location>
        <begin position="240"/>
        <end position="303"/>
    </location>
</feature>
<dbReference type="Proteomes" id="UP001454036">
    <property type="component" value="Unassembled WGS sequence"/>
</dbReference>
<comment type="subcellular location">
    <subcellularLocation>
        <location evidence="1 10">Nucleus</location>
    </subcellularLocation>
</comment>
<evidence type="ECO:0000313" key="15">
    <source>
        <dbReference type="Proteomes" id="UP001454036"/>
    </source>
</evidence>
<feature type="region of interest" description="Disordered" evidence="11">
    <location>
        <begin position="36"/>
        <end position="81"/>
    </location>
</feature>
<dbReference type="PROSITE" id="PS50071">
    <property type="entry name" value="HOMEOBOX_2"/>
    <property type="match status" value="1"/>
</dbReference>
<evidence type="ECO:0000256" key="4">
    <source>
        <dbReference type="ARBA" id="ARBA00022833"/>
    </source>
</evidence>
<dbReference type="InterPro" id="IPR009057">
    <property type="entry name" value="Homeodomain-like_sf"/>
</dbReference>
<evidence type="ECO:0008006" key="16">
    <source>
        <dbReference type="Google" id="ProtNLM"/>
    </source>
</evidence>
<keyword evidence="3" id="KW-0863">Zinc-finger</keyword>
<dbReference type="InterPro" id="IPR001356">
    <property type="entry name" value="HD"/>
</dbReference>
<evidence type="ECO:0000256" key="3">
    <source>
        <dbReference type="ARBA" id="ARBA00022771"/>
    </source>
</evidence>
<sequence length="304" mass="34051">MSNSMGYNPTNLNQESAAATSETNQTADILTPNQTLGQYNSTQHHHGNIHTSSNPDLDPAPVPAQAPVPAPAPAPPTMLQRHSPSYRYQECLKNHAAPTGGNVLDGCCEFMPDGDENTPDELKCAVCGCHRNFHRKVPKGGSQSRTSLGHHIPTPMHQIDTNNIFYTTTTHAQPPPLPLIPAHQQPRFPQSSSRGPTMMAFGGDGRVPAESSRSSEDLNIFHPNADTQVHIHQHTVSTSRKRFRTKFTHQQKEMMNEFAERIGWRIQKQDEQEVERFCNEVGVKRQVFKVWMHNNKQAMKKKQM</sequence>
<dbReference type="InterPro" id="IPR006456">
    <property type="entry name" value="ZF_HD_homeobox_Cys/His_dimer"/>
</dbReference>
<evidence type="ECO:0000256" key="8">
    <source>
        <dbReference type="ARBA" id="ARBA00023163"/>
    </source>
</evidence>
<keyword evidence="15" id="KW-1185">Reference proteome</keyword>
<proteinExistence type="predicted"/>
<dbReference type="Pfam" id="PF04770">
    <property type="entry name" value="ZF-HD_dimer"/>
    <property type="match status" value="1"/>
</dbReference>
<keyword evidence="9 10" id="KW-0539">Nucleus</keyword>
<comment type="caution">
    <text evidence="14">The sequence shown here is derived from an EMBL/GenBank/DDBJ whole genome shotgun (WGS) entry which is preliminary data.</text>
</comment>
<dbReference type="GO" id="GO:0050793">
    <property type="term" value="P:regulation of developmental process"/>
    <property type="evidence" value="ECO:0007669"/>
    <property type="project" value="TreeGrafter"/>
</dbReference>
<reference evidence="14 15" key="1">
    <citation type="submission" date="2024-01" db="EMBL/GenBank/DDBJ databases">
        <title>The complete chloroplast genome sequence of Lithospermum erythrorhizon: insights into the phylogenetic relationship among Boraginaceae species and the maternal lineages of purple gromwells.</title>
        <authorList>
            <person name="Okada T."/>
            <person name="Watanabe K."/>
        </authorList>
    </citation>
    <scope>NUCLEOTIDE SEQUENCE [LARGE SCALE GENOMIC DNA]</scope>
</reference>
<dbReference type="EMBL" id="BAABME010011965">
    <property type="protein sequence ID" value="GAA0184527.1"/>
    <property type="molecule type" value="Genomic_DNA"/>
</dbReference>
<evidence type="ECO:0000259" key="12">
    <source>
        <dbReference type="PROSITE" id="PS50071"/>
    </source>
</evidence>
<dbReference type="PANTHER" id="PTHR31948:SF119">
    <property type="entry name" value="ZINC-FINGER HOMEODOMAIN PROTEIN 6-LIKE"/>
    <property type="match status" value="1"/>
</dbReference>
<dbReference type="AlphaFoldDB" id="A0AAV3RVV8"/>
<feature type="region of interest" description="Disordered" evidence="11">
    <location>
        <begin position="137"/>
        <end position="156"/>
    </location>
</feature>